<evidence type="ECO:0000313" key="3">
    <source>
        <dbReference type="WBParaSite" id="PDA_v2.g25901.t1"/>
    </source>
</evidence>
<organism evidence="2 3">
    <name type="scientific">Panagrolaimus davidi</name>
    <dbReference type="NCBI Taxonomy" id="227884"/>
    <lineage>
        <taxon>Eukaryota</taxon>
        <taxon>Metazoa</taxon>
        <taxon>Ecdysozoa</taxon>
        <taxon>Nematoda</taxon>
        <taxon>Chromadorea</taxon>
        <taxon>Rhabditida</taxon>
        <taxon>Tylenchina</taxon>
        <taxon>Panagrolaimomorpha</taxon>
        <taxon>Panagrolaimoidea</taxon>
        <taxon>Panagrolaimidae</taxon>
        <taxon>Panagrolaimus</taxon>
    </lineage>
</organism>
<sequence>MDNESFKLKNERLKEAIHELELRTQKYMENERTAVEQLAIATGPLLIRIDELENELKTSRYDYNNILTRCKTLEANRDESDVIKSKFEAKFQEQHSEISNVSFLDF</sequence>
<protein>
    <submittedName>
        <fullName evidence="3">Uncharacterized protein</fullName>
    </submittedName>
</protein>
<dbReference type="Proteomes" id="UP000887578">
    <property type="component" value="Unplaced"/>
</dbReference>
<dbReference type="WBParaSite" id="PDA_v2.g25901.t1">
    <property type="protein sequence ID" value="PDA_v2.g25901.t1"/>
    <property type="gene ID" value="PDA_v2.g25901"/>
</dbReference>
<evidence type="ECO:0000256" key="1">
    <source>
        <dbReference type="SAM" id="Coils"/>
    </source>
</evidence>
<dbReference type="AlphaFoldDB" id="A0A914Q3T2"/>
<proteinExistence type="predicted"/>
<feature type="coiled-coil region" evidence="1">
    <location>
        <begin position="3"/>
        <end position="69"/>
    </location>
</feature>
<reference evidence="3" key="1">
    <citation type="submission" date="2022-11" db="UniProtKB">
        <authorList>
            <consortium name="WormBaseParasite"/>
        </authorList>
    </citation>
    <scope>IDENTIFICATION</scope>
</reference>
<keyword evidence="1" id="KW-0175">Coiled coil</keyword>
<accession>A0A914Q3T2</accession>
<evidence type="ECO:0000313" key="2">
    <source>
        <dbReference type="Proteomes" id="UP000887578"/>
    </source>
</evidence>
<name>A0A914Q3T2_9BILA</name>
<keyword evidence="2" id="KW-1185">Reference proteome</keyword>